<dbReference type="PANTHER" id="PTHR11496">
    <property type="entry name" value="ALCOHOL DEHYDROGENASE"/>
    <property type="match status" value="1"/>
</dbReference>
<dbReference type="InterPro" id="IPR039697">
    <property type="entry name" value="Alcohol_dehydrogenase_Fe"/>
</dbReference>
<dbReference type="InterPro" id="IPR001670">
    <property type="entry name" value="ADH_Fe/GldA"/>
</dbReference>
<dbReference type="Pfam" id="PF00465">
    <property type="entry name" value="Fe-ADH"/>
    <property type="match status" value="1"/>
</dbReference>
<evidence type="ECO:0000313" key="4">
    <source>
        <dbReference type="EMBL" id="TWI66072.1"/>
    </source>
</evidence>
<dbReference type="GO" id="GO:0046872">
    <property type="term" value="F:metal ion binding"/>
    <property type="evidence" value="ECO:0007669"/>
    <property type="project" value="InterPro"/>
</dbReference>
<keyword evidence="1" id="KW-0560">Oxidoreductase</keyword>
<dbReference type="GO" id="GO:0004022">
    <property type="term" value="F:alcohol dehydrogenase (NAD+) activity"/>
    <property type="evidence" value="ECO:0007669"/>
    <property type="project" value="TreeGrafter"/>
</dbReference>
<dbReference type="RefSeq" id="WP_144686347.1">
    <property type="nucleotide sequence ID" value="NZ_VLLC01000031.1"/>
</dbReference>
<dbReference type="OrthoDB" id="9778433at2"/>
<dbReference type="Proteomes" id="UP000318307">
    <property type="component" value="Unassembled WGS sequence"/>
</dbReference>
<dbReference type="EMBL" id="VLLC01000031">
    <property type="protein sequence ID" value="TWI66072.1"/>
    <property type="molecule type" value="Genomic_DNA"/>
</dbReference>
<comment type="caution">
    <text evidence="4">The sequence shown here is derived from an EMBL/GenBank/DDBJ whole genome shotgun (WGS) entry which is preliminary data.</text>
</comment>
<dbReference type="Gene3D" id="3.40.50.1970">
    <property type="match status" value="1"/>
</dbReference>
<dbReference type="GO" id="GO:0017000">
    <property type="term" value="P:antibiotic biosynthetic process"/>
    <property type="evidence" value="ECO:0007669"/>
    <property type="project" value="InterPro"/>
</dbReference>
<reference evidence="4 5" key="1">
    <citation type="submission" date="2019-07" db="EMBL/GenBank/DDBJ databases">
        <title>Genome sequencing of 100 strains of the haloalkaliphilic chemolithoautotrophic sulfur-oxidizing bacterium Thioalkalivibrio.</title>
        <authorList>
            <person name="Muyzer G."/>
        </authorList>
    </citation>
    <scope>NUCLEOTIDE SEQUENCE [LARGE SCALE GENOMIC DNA]</scope>
    <source>
        <strain evidence="4 5">ASO4-4</strain>
    </source>
</reference>
<proteinExistence type="predicted"/>
<evidence type="ECO:0000256" key="1">
    <source>
        <dbReference type="ARBA" id="ARBA00023002"/>
    </source>
</evidence>
<evidence type="ECO:0000313" key="5">
    <source>
        <dbReference type="Proteomes" id="UP000318307"/>
    </source>
</evidence>
<dbReference type="AlphaFoldDB" id="A0A562RAI4"/>
<organism evidence="4 5">
    <name type="scientific">Desulfobotulus alkaliphilus</name>
    <dbReference type="NCBI Taxonomy" id="622671"/>
    <lineage>
        <taxon>Bacteria</taxon>
        <taxon>Pseudomonadati</taxon>
        <taxon>Thermodesulfobacteriota</taxon>
        <taxon>Desulfobacteria</taxon>
        <taxon>Desulfobacterales</taxon>
        <taxon>Desulfobacteraceae</taxon>
        <taxon>Desulfobotulus</taxon>
    </lineage>
</organism>
<dbReference type="InterPro" id="IPR035873">
    <property type="entry name" value="PhpC"/>
</dbReference>
<dbReference type="PANTHER" id="PTHR11496:SF103">
    <property type="entry name" value="DEHYDROGENASE, PUTATIVE-RELATED"/>
    <property type="match status" value="1"/>
</dbReference>
<evidence type="ECO:0000259" key="2">
    <source>
        <dbReference type="Pfam" id="PF00465"/>
    </source>
</evidence>
<gene>
    <name evidence="4" type="ORF">LZ24_02922</name>
</gene>
<dbReference type="InterPro" id="IPR056798">
    <property type="entry name" value="ADH_Fe_C"/>
</dbReference>
<feature type="domain" description="Fe-containing alcohol dehydrogenase-like C-terminal" evidence="3">
    <location>
        <begin position="194"/>
        <end position="379"/>
    </location>
</feature>
<protein>
    <submittedName>
        <fullName evidence="4">Alcohol dehydrogenase</fullName>
    </submittedName>
</protein>
<dbReference type="CDD" id="cd08182">
    <property type="entry name" value="HEPD"/>
    <property type="match status" value="1"/>
</dbReference>
<dbReference type="SUPFAM" id="SSF56796">
    <property type="entry name" value="Dehydroquinate synthase-like"/>
    <property type="match status" value="1"/>
</dbReference>
<keyword evidence="5" id="KW-1185">Reference proteome</keyword>
<accession>A0A562RAI4</accession>
<feature type="domain" description="Alcohol dehydrogenase iron-type/glycerol dehydrogenase GldA" evidence="2">
    <location>
        <begin position="29"/>
        <end position="182"/>
    </location>
</feature>
<sequence>MNHDSKWEFHAPVRIYSRLEFPEDLKGHLKPCPTLFITTPGSTQRGITRSVENLFSENKIPYMLLDTAASNPSFTDLKEICEGIRDFRPGHILALGGGSAMDLGKILSWLLAETAPSPGETLEMLSTGTKLPELSPIPLTACPTTAGTGSEVTPFATLWDMDRKKKYSLASDNLHPEKALLFPGLSCSLPWKTTLSTGLDALSQCLESVWNVHCSTVSLALAAEGISLVLESLPPLKNDPGNTLLRTKMLEASLLSGLCIASTRTAMAHAISYPLTAHLGTPHGIACSFTLPELWAFNLGADDGRMADLARRLGEEPDVFSEKIFLFMEGLGFRDHFRETVSDISQILDLAHEMHTPGRSDNNLRQPEGSEHETLLKKAALRWM</sequence>
<name>A0A562RAI4_9BACT</name>
<evidence type="ECO:0000259" key="3">
    <source>
        <dbReference type="Pfam" id="PF25137"/>
    </source>
</evidence>
<dbReference type="Pfam" id="PF25137">
    <property type="entry name" value="ADH_Fe_C"/>
    <property type="match status" value="1"/>
</dbReference>
<dbReference type="Gene3D" id="1.20.1090.10">
    <property type="entry name" value="Dehydroquinate synthase-like - alpha domain"/>
    <property type="match status" value="1"/>
</dbReference>